<dbReference type="InterPro" id="IPR002467">
    <property type="entry name" value="Pept_M24A_MAP1"/>
</dbReference>
<dbReference type="HAMAP" id="MF_01974">
    <property type="entry name" value="MetAP_1"/>
    <property type="match status" value="1"/>
</dbReference>
<feature type="binding site" evidence="6">
    <location>
        <position position="334"/>
    </location>
    <ligand>
        <name>a divalent metal cation</name>
        <dbReference type="ChEBI" id="CHEBI:60240"/>
        <label>1</label>
    </ligand>
</feature>
<evidence type="ECO:0000256" key="5">
    <source>
        <dbReference type="ARBA" id="ARBA00022801"/>
    </source>
</evidence>
<evidence type="ECO:0000256" key="6">
    <source>
        <dbReference type="HAMAP-Rule" id="MF_01974"/>
    </source>
</evidence>
<sequence length="349" mass="39568">MIWPEQTIVCPHQTMVCCHQTIKCPTRCKEKWAPEKQKRRQRLCNIGFSVKIILYLRADKKQRFMHSLKRRNWYVPKGQPMTDLDKKVLSFQNRGALVPPRHLVLNDEQIAGIRRSGEVNTGVLDLVESKIRAGMTTAEIDKLVYDYTTEHGAIPAPLNYEGFPKSVCTSINEVVCHGIPSEDEVLEEGDIINVDVSTIKDGFFSDASRMFIIGRTTPEKERLVQVTKECLDIGAAAVKPWGFVGDIGKAIEKHAKRNGYSVVRELCGHGVGLEFHEDPEVEHYNTHKNGMLLVPGMVFTIEPMINMGKRDVFIDEADGWTVVTEDELPSAQWEHTFLLTENGMEILTY</sequence>
<feature type="binding site" evidence="6">
    <location>
        <position position="276"/>
    </location>
    <ligand>
        <name>substrate</name>
    </ligand>
</feature>
<comment type="catalytic activity">
    <reaction evidence="6 7">
        <text>Release of N-terminal amino acids, preferentially methionine, from peptides and arylamides.</text>
        <dbReference type="EC" id="3.4.11.18"/>
    </reaction>
</comment>
<evidence type="ECO:0000256" key="2">
    <source>
        <dbReference type="ARBA" id="ARBA00022438"/>
    </source>
</evidence>
<keyword evidence="10" id="KW-1185">Reference proteome</keyword>
<dbReference type="EMBL" id="ACIJ02000022">
    <property type="protein sequence ID" value="EEX71073.1"/>
    <property type="molecule type" value="Genomic_DNA"/>
</dbReference>
<comment type="cofactor">
    <cofactor evidence="6">
        <name>Co(2+)</name>
        <dbReference type="ChEBI" id="CHEBI:48828"/>
    </cofactor>
    <cofactor evidence="6">
        <name>Zn(2+)</name>
        <dbReference type="ChEBI" id="CHEBI:29105"/>
    </cofactor>
    <cofactor evidence="6">
        <name>Mn(2+)</name>
        <dbReference type="ChEBI" id="CHEBI:29035"/>
    </cofactor>
    <cofactor evidence="6">
        <name>Fe(2+)</name>
        <dbReference type="ChEBI" id="CHEBI:29033"/>
    </cofactor>
    <text evidence="6">Binds 2 divalent metal cations per subunit. Has a high-affinity and a low affinity metal-binding site. The true nature of the physiological cofactor is under debate. The enzyme is active with cobalt, zinc, manganese or divalent iron ions. Most likely, methionine aminopeptidases function as mononuclear Fe(2+)-metalloproteases under physiological conditions, and the catalytically relevant metal-binding site has been assigned to the histidine-containing high-affinity site.</text>
</comment>
<feature type="binding site" evidence="6">
    <location>
        <position position="206"/>
    </location>
    <ligand>
        <name>a divalent metal cation</name>
        <dbReference type="ChEBI" id="CHEBI:60240"/>
        <label>1</label>
    </ligand>
</feature>
<dbReference type="GO" id="GO:0070006">
    <property type="term" value="F:metalloaminopeptidase activity"/>
    <property type="evidence" value="ECO:0007669"/>
    <property type="project" value="UniProtKB-UniRule"/>
</dbReference>
<evidence type="ECO:0000256" key="7">
    <source>
        <dbReference type="RuleBase" id="RU003653"/>
    </source>
</evidence>
<evidence type="ECO:0000256" key="4">
    <source>
        <dbReference type="ARBA" id="ARBA00022723"/>
    </source>
</evidence>
<dbReference type="InterPro" id="IPR036005">
    <property type="entry name" value="Creatinase/aminopeptidase-like"/>
</dbReference>
<feature type="binding site" evidence="6">
    <location>
        <position position="177"/>
    </location>
    <ligand>
        <name>substrate</name>
    </ligand>
</feature>
<dbReference type="GO" id="GO:0004239">
    <property type="term" value="F:initiator methionyl aminopeptidase activity"/>
    <property type="evidence" value="ECO:0007669"/>
    <property type="project" value="UniProtKB-UniRule"/>
</dbReference>
<dbReference type="PRINTS" id="PR00599">
    <property type="entry name" value="MAPEPTIDASE"/>
</dbReference>
<comment type="subunit">
    <text evidence="6">Monomer.</text>
</comment>
<feature type="binding site" evidence="6">
    <location>
        <position position="334"/>
    </location>
    <ligand>
        <name>a divalent metal cation</name>
        <dbReference type="ChEBI" id="CHEBI:60240"/>
        <label>2</label>
        <note>catalytic</note>
    </ligand>
</feature>
<dbReference type="PANTHER" id="PTHR43330">
    <property type="entry name" value="METHIONINE AMINOPEPTIDASE"/>
    <property type="match status" value="1"/>
</dbReference>
<dbReference type="Proteomes" id="UP000003460">
    <property type="component" value="Unassembled WGS sequence"/>
</dbReference>
<feature type="binding site" evidence="6">
    <location>
        <position position="302"/>
    </location>
    <ligand>
        <name>a divalent metal cation</name>
        <dbReference type="ChEBI" id="CHEBI:60240"/>
        <label>2</label>
        <note>catalytic</note>
    </ligand>
</feature>
<keyword evidence="2 6" id="KW-0031">Aminopeptidase</keyword>
<name>C9LHV7_9BACT</name>
<dbReference type="SUPFAM" id="SSF55920">
    <property type="entry name" value="Creatinase/aminopeptidase"/>
    <property type="match status" value="1"/>
</dbReference>
<keyword evidence="3 6" id="KW-0645">Protease</keyword>
<dbReference type="eggNOG" id="COG0024">
    <property type="taxonomic scope" value="Bacteria"/>
</dbReference>
<evidence type="ECO:0000313" key="10">
    <source>
        <dbReference type="Proteomes" id="UP000003460"/>
    </source>
</evidence>
<dbReference type="MEROPS" id="M24.001"/>
<gene>
    <name evidence="6 9" type="primary">map</name>
    <name evidence="9" type="ORF">GCWU000325_01811</name>
</gene>
<dbReference type="EC" id="3.4.11.18" evidence="6 7"/>
<keyword evidence="5 6" id="KW-0378">Hydrolase</keyword>
<feature type="domain" description="Peptidase M24" evidence="8">
    <location>
        <begin position="112"/>
        <end position="341"/>
    </location>
</feature>
<accession>C9LHV7</accession>
<evidence type="ECO:0000256" key="3">
    <source>
        <dbReference type="ARBA" id="ARBA00022670"/>
    </source>
</evidence>
<dbReference type="GO" id="GO:0006508">
    <property type="term" value="P:proteolysis"/>
    <property type="evidence" value="ECO:0007669"/>
    <property type="project" value="UniProtKB-KW"/>
</dbReference>
<dbReference type="InterPro" id="IPR000994">
    <property type="entry name" value="Pept_M24"/>
</dbReference>
<keyword evidence="4 6" id="KW-0479">Metal-binding</keyword>
<comment type="similarity">
    <text evidence="6">Belongs to the peptidase M24A family. Methionine aminopeptidase type 1 subfamily.</text>
</comment>
<evidence type="ECO:0000256" key="1">
    <source>
        <dbReference type="ARBA" id="ARBA00002521"/>
    </source>
</evidence>
<dbReference type="STRING" id="626522.GCWU000325_01811"/>
<evidence type="ECO:0000313" key="9">
    <source>
        <dbReference type="EMBL" id="EEX71073.1"/>
    </source>
</evidence>
<feature type="binding site" evidence="6">
    <location>
        <position position="269"/>
    </location>
    <ligand>
        <name>a divalent metal cation</name>
        <dbReference type="ChEBI" id="CHEBI:60240"/>
        <label>2</label>
        <note>catalytic</note>
    </ligand>
</feature>
<dbReference type="AlphaFoldDB" id="C9LHV7"/>
<comment type="function">
    <text evidence="1 6">Removes the N-terminal methionine from nascent proteins. The N-terminal methionine is often cleaved when the second residue in the primary sequence is small and uncharged (Met-Ala-, Cys, Gly, Pro, Ser, Thr, or Val). Requires deformylation of the N(alpha)-formylated initiator methionine before it can be hydrolyzed.</text>
</comment>
<protein>
    <recommendedName>
        <fullName evidence="6 7">Methionine aminopeptidase</fullName>
        <shortName evidence="6">MAP</shortName>
        <shortName evidence="6">MetAP</shortName>
        <ecNumber evidence="6 7">3.4.11.18</ecNumber>
    </recommendedName>
    <alternativeName>
        <fullName evidence="6">Peptidase M</fullName>
    </alternativeName>
</protein>
<organism evidence="9 10">
    <name type="scientific">Alloprevotella tannerae ATCC 51259</name>
    <dbReference type="NCBI Taxonomy" id="626522"/>
    <lineage>
        <taxon>Bacteria</taxon>
        <taxon>Pseudomonadati</taxon>
        <taxon>Bacteroidota</taxon>
        <taxon>Bacteroidia</taxon>
        <taxon>Bacteroidales</taxon>
        <taxon>Prevotellaceae</taxon>
        <taxon>Alloprevotella</taxon>
    </lineage>
</organism>
<reference evidence="9" key="1">
    <citation type="submission" date="2009-09" db="EMBL/GenBank/DDBJ databases">
        <authorList>
            <person name="Weinstock G."/>
            <person name="Sodergren E."/>
            <person name="Clifton S."/>
            <person name="Fulton L."/>
            <person name="Fulton B."/>
            <person name="Courtney L."/>
            <person name="Fronick C."/>
            <person name="Harrison M."/>
            <person name="Strong C."/>
            <person name="Farmer C."/>
            <person name="Delahaunty K."/>
            <person name="Markovic C."/>
            <person name="Hall O."/>
            <person name="Minx P."/>
            <person name="Tomlinson C."/>
            <person name="Mitreva M."/>
            <person name="Nelson J."/>
            <person name="Hou S."/>
            <person name="Wollam A."/>
            <person name="Pepin K.H."/>
            <person name="Johnson M."/>
            <person name="Bhonagiri V."/>
            <person name="Nash W.E."/>
            <person name="Warren W."/>
            <person name="Chinwalla A."/>
            <person name="Mardis E.R."/>
            <person name="Wilson R.K."/>
        </authorList>
    </citation>
    <scope>NUCLEOTIDE SEQUENCE [LARGE SCALE GENOMIC DNA]</scope>
    <source>
        <strain evidence="9">ATCC 51259</strain>
    </source>
</reference>
<dbReference type="PANTHER" id="PTHR43330:SF8">
    <property type="entry name" value="METHIONINE AMINOPEPTIDASE 1D, MITOCHONDRIAL"/>
    <property type="match status" value="1"/>
</dbReference>
<dbReference type="Pfam" id="PF00557">
    <property type="entry name" value="Peptidase_M24"/>
    <property type="match status" value="1"/>
</dbReference>
<feature type="binding site" evidence="6">
    <location>
        <position position="206"/>
    </location>
    <ligand>
        <name>a divalent metal cation</name>
        <dbReference type="ChEBI" id="CHEBI:60240"/>
        <label>2</label>
        <note>catalytic</note>
    </ligand>
</feature>
<dbReference type="InterPro" id="IPR001714">
    <property type="entry name" value="Pept_M24_MAP"/>
</dbReference>
<dbReference type="GO" id="GO:0046872">
    <property type="term" value="F:metal ion binding"/>
    <property type="evidence" value="ECO:0007669"/>
    <property type="project" value="UniProtKB-UniRule"/>
</dbReference>
<evidence type="ECO:0000259" key="8">
    <source>
        <dbReference type="Pfam" id="PF00557"/>
    </source>
</evidence>
<feature type="binding site" evidence="6">
    <location>
        <position position="195"/>
    </location>
    <ligand>
        <name>a divalent metal cation</name>
        <dbReference type="ChEBI" id="CHEBI:60240"/>
        <label>1</label>
    </ligand>
</feature>
<dbReference type="HOGENOM" id="CLU_015857_0_0_10"/>
<proteinExistence type="inferred from homology"/>
<dbReference type="Gene3D" id="3.90.230.10">
    <property type="entry name" value="Creatinase/methionine aminopeptidase superfamily"/>
    <property type="match status" value="1"/>
</dbReference>
<comment type="caution">
    <text evidence="9">The sequence shown here is derived from an EMBL/GenBank/DDBJ whole genome shotgun (WGS) entry which is preliminary data.</text>
</comment>
<dbReference type="NCBIfam" id="NF008970">
    <property type="entry name" value="PRK12318.1"/>
    <property type="match status" value="1"/>
</dbReference>
<dbReference type="NCBIfam" id="TIGR00500">
    <property type="entry name" value="met_pdase_I"/>
    <property type="match status" value="1"/>
</dbReference>
<dbReference type="CDD" id="cd01086">
    <property type="entry name" value="MetAP1"/>
    <property type="match status" value="1"/>
</dbReference>